<keyword evidence="3" id="KW-1185">Reference proteome</keyword>
<dbReference type="Proteomes" id="UP000594638">
    <property type="component" value="Unassembled WGS sequence"/>
</dbReference>
<reference evidence="2 3" key="1">
    <citation type="submission" date="2019-12" db="EMBL/GenBank/DDBJ databases">
        <authorList>
            <person name="Alioto T."/>
            <person name="Alioto T."/>
            <person name="Gomez Garrido J."/>
        </authorList>
    </citation>
    <scope>NUCLEOTIDE SEQUENCE [LARGE SCALE GENOMIC DNA]</scope>
</reference>
<protein>
    <submittedName>
        <fullName evidence="2">Uncharacterized protein</fullName>
    </submittedName>
</protein>
<dbReference type="EMBL" id="CACTIH010000350">
    <property type="protein sequence ID" value="CAA2959854.1"/>
    <property type="molecule type" value="Genomic_DNA"/>
</dbReference>
<name>A0A8S0PZ06_OLEEU</name>
<accession>A0A8S0PZ06</accession>
<sequence>MEEHWQVEATTSEWPTKKKQKKDEALKKKTPAASVHFVPYPSLLNATPLVHEVSQQDKAMRLADHEIFFFQGQIAAMKWVKPQAYLDFIGKELLEDDAVAQLLLNICSLTQAEAANKSWQEKT</sequence>
<dbReference type="Gramene" id="OE9A097117T1">
    <property type="protein sequence ID" value="OE9A097117C1"/>
    <property type="gene ID" value="OE9A097117"/>
</dbReference>
<comment type="caution">
    <text evidence="2">The sequence shown here is derived from an EMBL/GenBank/DDBJ whole genome shotgun (WGS) entry which is preliminary data.</text>
</comment>
<dbReference type="AlphaFoldDB" id="A0A8S0PZ06"/>
<organism evidence="2 3">
    <name type="scientific">Olea europaea subsp. europaea</name>
    <dbReference type="NCBI Taxonomy" id="158383"/>
    <lineage>
        <taxon>Eukaryota</taxon>
        <taxon>Viridiplantae</taxon>
        <taxon>Streptophyta</taxon>
        <taxon>Embryophyta</taxon>
        <taxon>Tracheophyta</taxon>
        <taxon>Spermatophyta</taxon>
        <taxon>Magnoliopsida</taxon>
        <taxon>eudicotyledons</taxon>
        <taxon>Gunneridae</taxon>
        <taxon>Pentapetalae</taxon>
        <taxon>asterids</taxon>
        <taxon>lamiids</taxon>
        <taxon>Lamiales</taxon>
        <taxon>Oleaceae</taxon>
        <taxon>Oleeae</taxon>
        <taxon>Olea</taxon>
    </lineage>
</organism>
<evidence type="ECO:0000313" key="2">
    <source>
        <dbReference type="EMBL" id="CAA2959854.1"/>
    </source>
</evidence>
<evidence type="ECO:0000256" key="1">
    <source>
        <dbReference type="SAM" id="MobiDB-lite"/>
    </source>
</evidence>
<feature type="region of interest" description="Disordered" evidence="1">
    <location>
        <begin position="1"/>
        <end position="28"/>
    </location>
</feature>
<evidence type="ECO:0000313" key="3">
    <source>
        <dbReference type="Proteomes" id="UP000594638"/>
    </source>
</evidence>
<proteinExistence type="predicted"/>
<gene>
    <name evidence="2" type="ORF">OLEA9_A097117</name>
</gene>